<proteinExistence type="predicted"/>
<name>A0AAP6KZW8_AERME</name>
<evidence type="ECO:0000313" key="2">
    <source>
        <dbReference type="Proteomes" id="UP001285835"/>
    </source>
</evidence>
<protein>
    <submittedName>
        <fullName evidence="1">DUF3811 domain-containing protein</fullName>
    </submittedName>
</protein>
<dbReference type="Proteomes" id="UP001285835">
    <property type="component" value="Unassembled WGS sequence"/>
</dbReference>
<dbReference type="Pfam" id="PF11656">
    <property type="entry name" value="DUF3811"/>
    <property type="match status" value="1"/>
</dbReference>
<organism evidence="1 2">
    <name type="scientific">Aeromonas media</name>
    <dbReference type="NCBI Taxonomy" id="651"/>
    <lineage>
        <taxon>Bacteria</taxon>
        <taxon>Pseudomonadati</taxon>
        <taxon>Pseudomonadota</taxon>
        <taxon>Gammaproteobacteria</taxon>
        <taxon>Aeromonadales</taxon>
        <taxon>Aeromonadaceae</taxon>
        <taxon>Aeromonas</taxon>
    </lineage>
</organism>
<gene>
    <name evidence="1" type="primary">yjbD</name>
    <name evidence="1" type="ORF">SJS82_03105</name>
</gene>
<dbReference type="EMBL" id="JAWZXF010000003">
    <property type="protein sequence ID" value="MDX7920921.1"/>
    <property type="molecule type" value="Genomic_DNA"/>
</dbReference>
<dbReference type="InterPro" id="IPR020317">
    <property type="entry name" value="Uncharacterised_YjbD"/>
</dbReference>
<evidence type="ECO:0000313" key="1">
    <source>
        <dbReference type="EMBL" id="MDX7920921.1"/>
    </source>
</evidence>
<dbReference type="GeneID" id="99771672"/>
<dbReference type="RefSeq" id="WP_162519186.1">
    <property type="nucleotide sequence ID" value="NZ_CAWNWS010000037.1"/>
</dbReference>
<reference evidence="1" key="1">
    <citation type="submission" date="2023-11" db="EMBL/GenBank/DDBJ databases">
        <title>WGS of Aeromonas in Northern Israel.</title>
        <authorList>
            <person name="Hershko Y."/>
        </authorList>
    </citation>
    <scope>NUCLEOTIDE SEQUENCE</scope>
    <source>
        <strain evidence="1">02297</strain>
    </source>
</reference>
<sequence>MKKLEMKDLTEAEKAEITLLLQKAQAHADHTLTNGERNKIREEGRLKIAEDRAKAAKAASALAREKAKERAKNQVLPETFNWADSVSNKYRSKR</sequence>
<dbReference type="AlphaFoldDB" id="A0AAP6KZW8"/>
<accession>A0AAP6KZW8</accession>
<comment type="caution">
    <text evidence="1">The sequence shown here is derived from an EMBL/GenBank/DDBJ whole genome shotgun (WGS) entry which is preliminary data.</text>
</comment>